<proteinExistence type="predicted"/>
<reference evidence="3" key="1">
    <citation type="submission" date="2017-09" db="EMBL/GenBank/DDBJ databases">
        <title>Depth-based differentiation of microbial function through sediment-hosted aquifers and enrichment of novel symbionts in the deep terrestrial subsurface.</title>
        <authorList>
            <person name="Probst A.J."/>
            <person name="Ladd B."/>
            <person name="Jarett J.K."/>
            <person name="Geller-Mcgrath D.E."/>
            <person name="Sieber C.M.K."/>
            <person name="Emerson J.B."/>
            <person name="Anantharaman K."/>
            <person name="Thomas B.C."/>
            <person name="Malmstrom R."/>
            <person name="Stieglmeier M."/>
            <person name="Klingl A."/>
            <person name="Woyke T."/>
            <person name="Ryan C.M."/>
            <person name="Banfield J.F."/>
        </authorList>
    </citation>
    <scope>NUCLEOTIDE SEQUENCE [LARGE SCALE GENOMIC DNA]</scope>
</reference>
<dbReference type="Proteomes" id="UP000231426">
    <property type="component" value="Unassembled WGS sequence"/>
</dbReference>
<gene>
    <name evidence="2" type="ORF">COU29_03595</name>
</gene>
<dbReference type="SUPFAM" id="SSF52972">
    <property type="entry name" value="ITPase-like"/>
    <property type="match status" value="1"/>
</dbReference>
<dbReference type="EMBL" id="PFBV01000005">
    <property type="protein sequence ID" value="PIT88071.1"/>
    <property type="molecule type" value="Genomic_DNA"/>
</dbReference>
<dbReference type="AlphaFoldDB" id="A0A2M6W5K8"/>
<organism evidence="2 3">
    <name type="scientific">Candidatus Magasanikbacteria bacterium CG10_big_fil_rev_8_21_14_0_10_36_32</name>
    <dbReference type="NCBI Taxonomy" id="1974646"/>
    <lineage>
        <taxon>Bacteria</taxon>
        <taxon>Candidatus Magasanikiibacteriota</taxon>
    </lineage>
</organism>
<keyword evidence="1" id="KW-0378">Hydrolase</keyword>
<dbReference type="PANTHER" id="PTHR43213:SF4">
    <property type="entry name" value="7-METHYL-GTP PYROPHOSPHATASE"/>
    <property type="match status" value="1"/>
</dbReference>
<evidence type="ECO:0000313" key="3">
    <source>
        <dbReference type="Proteomes" id="UP000231426"/>
    </source>
</evidence>
<dbReference type="PANTHER" id="PTHR43213">
    <property type="entry name" value="BIFUNCTIONAL DTTP/UTP PYROPHOSPHATASE/METHYLTRANSFERASE PROTEIN-RELATED"/>
    <property type="match status" value="1"/>
</dbReference>
<accession>A0A2M6W5K8</accession>
<evidence type="ECO:0000256" key="1">
    <source>
        <dbReference type="ARBA" id="ARBA00022801"/>
    </source>
</evidence>
<dbReference type="Gene3D" id="3.90.950.10">
    <property type="match status" value="1"/>
</dbReference>
<comment type="caution">
    <text evidence="2">The sequence shown here is derived from an EMBL/GenBank/DDBJ whole genome shotgun (WGS) entry which is preliminary data.</text>
</comment>
<evidence type="ECO:0008006" key="4">
    <source>
        <dbReference type="Google" id="ProtNLM"/>
    </source>
</evidence>
<dbReference type="InterPro" id="IPR029001">
    <property type="entry name" value="ITPase-like_fam"/>
</dbReference>
<name>A0A2M6W5K8_9BACT</name>
<dbReference type="InterPro" id="IPR003697">
    <property type="entry name" value="Maf-like"/>
</dbReference>
<evidence type="ECO:0000313" key="2">
    <source>
        <dbReference type="EMBL" id="PIT88071.1"/>
    </source>
</evidence>
<sequence length="115" mass="13050">MERLREKPENEAQAREYLSRAVEYPLETVTAVVITNTVTGKQEEGIDVAKVYFLDIPEETIEKLIKEGHIFHQAGGFSIDDPLVRDFVKQIEGEPESIIGLPKKLTERLIGEVKK</sequence>
<dbReference type="Pfam" id="PF02545">
    <property type="entry name" value="Maf"/>
    <property type="match status" value="1"/>
</dbReference>
<protein>
    <recommendedName>
        <fullName evidence="4">Maf-like protein</fullName>
    </recommendedName>
</protein>
<dbReference type="GO" id="GO:0047429">
    <property type="term" value="F:nucleoside triphosphate diphosphatase activity"/>
    <property type="evidence" value="ECO:0007669"/>
    <property type="project" value="InterPro"/>
</dbReference>